<accession>A0A1L9X472</accession>
<feature type="compositionally biased region" description="Basic and acidic residues" evidence="1">
    <location>
        <begin position="405"/>
        <end position="417"/>
    </location>
</feature>
<evidence type="ECO:0000259" key="3">
    <source>
        <dbReference type="Pfam" id="PF04426"/>
    </source>
</evidence>
<dbReference type="Pfam" id="PF04426">
    <property type="entry name" value="Bul1_C"/>
    <property type="match status" value="1"/>
</dbReference>
<dbReference type="VEuPathDB" id="FungiDB:ASPACDRAFT_58207"/>
<gene>
    <name evidence="4" type="ORF">ASPACDRAFT_58207</name>
</gene>
<dbReference type="Proteomes" id="UP000184546">
    <property type="component" value="Unassembled WGS sequence"/>
</dbReference>
<dbReference type="Pfam" id="PF00339">
    <property type="entry name" value="Arrestin_N"/>
    <property type="match status" value="1"/>
</dbReference>
<dbReference type="InterPro" id="IPR039634">
    <property type="entry name" value="Bul1-like"/>
</dbReference>
<evidence type="ECO:0008006" key="6">
    <source>
        <dbReference type="Google" id="ProtNLM"/>
    </source>
</evidence>
<dbReference type="OrthoDB" id="2283785at2759"/>
<sequence length="427" mass="47287">MSTTGVNLCIKAVQELWARKSVNISINLVGERGNTIKTYTNSDQINGTAAITVEHDMDFDHLNITFEGIYRVYNERTGPPHTDRRIGASRTFLKLRYPLSTNIFPSPRQFKKGGTYSFPFSFVVPDCIEPPFCTSKLDEAHTQLPLTLTGGSRDGFTPSMCEVIYAIQVRIVHGPRRQVLAAQSKQVRVVPTNNQTHSGLGGKADVEGHQIDPHILEEAIGRFTLTASRPPPIRLLTPEYVVSKDICSIAVRVRFDSIDRIPPPRLKTLRTKLEVSTTYTCNPGLQVGCASTAGTDRFVRSIPLSSVCMTSVQWQWARRSQKDNLANDASRHPGCAGDCYEASVVVPITLPRDKVLVPSFASCLMSRDYILKLSVSYSTSSVSPLHTTVQIDIPLKIISMEDSNETPRKRRGDERNNNEGPSLPVCA</sequence>
<reference evidence="5" key="1">
    <citation type="journal article" date="2017" name="Genome Biol.">
        <title>Comparative genomics reveals high biological diversity and specific adaptations in the industrially and medically important fungal genus Aspergillus.</title>
        <authorList>
            <person name="de Vries R.P."/>
            <person name="Riley R."/>
            <person name="Wiebenga A."/>
            <person name="Aguilar-Osorio G."/>
            <person name="Amillis S."/>
            <person name="Uchima C.A."/>
            <person name="Anderluh G."/>
            <person name="Asadollahi M."/>
            <person name="Askin M."/>
            <person name="Barry K."/>
            <person name="Battaglia E."/>
            <person name="Bayram O."/>
            <person name="Benocci T."/>
            <person name="Braus-Stromeyer S.A."/>
            <person name="Caldana C."/>
            <person name="Canovas D."/>
            <person name="Cerqueira G.C."/>
            <person name="Chen F."/>
            <person name="Chen W."/>
            <person name="Choi C."/>
            <person name="Clum A."/>
            <person name="Dos Santos R.A."/>
            <person name="Damasio A.R."/>
            <person name="Diallinas G."/>
            <person name="Emri T."/>
            <person name="Fekete E."/>
            <person name="Flipphi M."/>
            <person name="Freyberg S."/>
            <person name="Gallo A."/>
            <person name="Gournas C."/>
            <person name="Habgood R."/>
            <person name="Hainaut M."/>
            <person name="Harispe M.L."/>
            <person name="Henrissat B."/>
            <person name="Hilden K.S."/>
            <person name="Hope R."/>
            <person name="Hossain A."/>
            <person name="Karabika E."/>
            <person name="Karaffa L."/>
            <person name="Karanyi Z."/>
            <person name="Krasevec N."/>
            <person name="Kuo A."/>
            <person name="Kusch H."/>
            <person name="LaButti K."/>
            <person name="Lagendijk E.L."/>
            <person name="Lapidus A."/>
            <person name="Levasseur A."/>
            <person name="Lindquist E."/>
            <person name="Lipzen A."/>
            <person name="Logrieco A.F."/>
            <person name="MacCabe A."/>
            <person name="Maekelae M.R."/>
            <person name="Malavazi I."/>
            <person name="Melin P."/>
            <person name="Meyer V."/>
            <person name="Mielnichuk N."/>
            <person name="Miskei M."/>
            <person name="Molnar A.P."/>
            <person name="Mule G."/>
            <person name="Ngan C.Y."/>
            <person name="Orejas M."/>
            <person name="Orosz E."/>
            <person name="Ouedraogo J.P."/>
            <person name="Overkamp K.M."/>
            <person name="Park H.-S."/>
            <person name="Perrone G."/>
            <person name="Piumi F."/>
            <person name="Punt P.J."/>
            <person name="Ram A.F."/>
            <person name="Ramon A."/>
            <person name="Rauscher S."/>
            <person name="Record E."/>
            <person name="Riano-Pachon D.M."/>
            <person name="Robert V."/>
            <person name="Roehrig J."/>
            <person name="Ruller R."/>
            <person name="Salamov A."/>
            <person name="Salih N.S."/>
            <person name="Samson R.A."/>
            <person name="Sandor E."/>
            <person name="Sanguinetti M."/>
            <person name="Schuetze T."/>
            <person name="Sepcic K."/>
            <person name="Shelest E."/>
            <person name="Sherlock G."/>
            <person name="Sophianopoulou V."/>
            <person name="Squina F.M."/>
            <person name="Sun H."/>
            <person name="Susca A."/>
            <person name="Todd R.B."/>
            <person name="Tsang A."/>
            <person name="Unkles S.E."/>
            <person name="van de Wiele N."/>
            <person name="van Rossen-Uffink D."/>
            <person name="Oliveira J.V."/>
            <person name="Vesth T.C."/>
            <person name="Visser J."/>
            <person name="Yu J.-H."/>
            <person name="Zhou M."/>
            <person name="Andersen M.R."/>
            <person name="Archer D.B."/>
            <person name="Baker S.E."/>
            <person name="Benoit I."/>
            <person name="Brakhage A.A."/>
            <person name="Braus G.H."/>
            <person name="Fischer R."/>
            <person name="Frisvad J.C."/>
            <person name="Goldman G.H."/>
            <person name="Houbraken J."/>
            <person name="Oakley B."/>
            <person name="Pocsi I."/>
            <person name="Scazzocchio C."/>
            <person name="Seiboth B."/>
            <person name="vanKuyk P.A."/>
            <person name="Wortman J."/>
            <person name="Dyer P.S."/>
            <person name="Grigoriev I.V."/>
        </authorList>
    </citation>
    <scope>NUCLEOTIDE SEQUENCE [LARGE SCALE GENOMIC DNA]</scope>
    <source>
        <strain evidence="5">ATCC 16872 / CBS 172.66 / WB 5094</strain>
    </source>
</reference>
<dbReference type="RefSeq" id="XP_020059612.1">
    <property type="nucleotide sequence ID" value="XM_020203319.1"/>
</dbReference>
<dbReference type="InterPro" id="IPR011021">
    <property type="entry name" value="Arrestin-like_N"/>
</dbReference>
<feature type="region of interest" description="Disordered" evidence="1">
    <location>
        <begin position="402"/>
        <end position="427"/>
    </location>
</feature>
<dbReference type="InterPro" id="IPR014752">
    <property type="entry name" value="Arrestin-like_C"/>
</dbReference>
<evidence type="ECO:0000313" key="4">
    <source>
        <dbReference type="EMBL" id="OJK03273.1"/>
    </source>
</evidence>
<evidence type="ECO:0000313" key="5">
    <source>
        <dbReference type="Proteomes" id="UP000184546"/>
    </source>
</evidence>
<dbReference type="EMBL" id="KV878972">
    <property type="protein sequence ID" value="OJK03273.1"/>
    <property type="molecule type" value="Genomic_DNA"/>
</dbReference>
<protein>
    <recommendedName>
        <fullName evidence="6">Arrestin-like N-terminal domain-containing protein</fullName>
    </recommendedName>
</protein>
<dbReference type="PANTHER" id="PTHR31904:SF1">
    <property type="entry name" value="BYPASS OF STOP CODON PROTEIN 5-RELATED"/>
    <property type="match status" value="1"/>
</dbReference>
<dbReference type="OMA" id="FQYGTPF"/>
<feature type="domain" description="Arrestin-like N-terminal" evidence="2">
    <location>
        <begin position="34"/>
        <end position="173"/>
    </location>
</feature>
<dbReference type="Gene3D" id="2.60.40.640">
    <property type="match status" value="1"/>
</dbReference>
<proteinExistence type="predicted"/>
<dbReference type="STRING" id="690307.A0A1L9X472"/>
<keyword evidence="5" id="KW-1185">Reference proteome</keyword>
<name>A0A1L9X472_ASPA1</name>
<dbReference type="PANTHER" id="PTHR31904">
    <property type="entry name" value="BYPASS OF STOP CODON PROTEIN 5-RELATED"/>
    <property type="match status" value="1"/>
</dbReference>
<dbReference type="AlphaFoldDB" id="A0A1L9X472"/>
<evidence type="ECO:0000259" key="2">
    <source>
        <dbReference type="Pfam" id="PF00339"/>
    </source>
</evidence>
<feature type="domain" description="Bul1 C-terminal" evidence="3">
    <location>
        <begin position="340"/>
        <end position="397"/>
    </location>
</feature>
<evidence type="ECO:0000256" key="1">
    <source>
        <dbReference type="SAM" id="MobiDB-lite"/>
    </source>
</evidence>
<dbReference type="GeneID" id="30977133"/>
<dbReference type="InterPro" id="IPR022794">
    <property type="entry name" value="Bul1_C"/>
</dbReference>
<organism evidence="4 5">
    <name type="scientific">Aspergillus aculeatus (strain ATCC 16872 / CBS 172.66 / WB 5094)</name>
    <dbReference type="NCBI Taxonomy" id="690307"/>
    <lineage>
        <taxon>Eukaryota</taxon>
        <taxon>Fungi</taxon>
        <taxon>Dikarya</taxon>
        <taxon>Ascomycota</taxon>
        <taxon>Pezizomycotina</taxon>
        <taxon>Eurotiomycetes</taxon>
        <taxon>Eurotiomycetidae</taxon>
        <taxon>Eurotiales</taxon>
        <taxon>Aspergillaceae</taxon>
        <taxon>Aspergillus</taxon>
        <taxon>Aspergillus subgen. Circumdati</taxon>
    </lineage>
</organism>